<dbReference type="RefSeq" id="WP_041896154.1">
    <property type="nucleotide sequence ID" value="NZ_CP010086.2"/>
</dbReference>
<dbReference type="EMBL" id="CP010086">
    <property type="protein sequence ID" value="AJG98861.1"/>
    <property type="molecule type" value="Genomic_DNA"/>
</dbReference>
<evidence type="ECO:0000313" key="2">
    <source>
        <dbReference type="Proteomes" id="UP000031866"/>
    </source>
</evidence>
<name>A0A0B5QKU9_CLOBE</name>
<dbReference type="Proteomes" id="UP000031866">
    <property type="component" value="Chromosome"/>
</dbReference>
<evidence type="ECO:0000313" key="1">
    <source>
        <dbReference type="EMBL" id="AJG98861.1"/>
    </source>
</evidence>
<reference evidence="2" key="1">
    <citation type="submission" date="2014-12" db="EMBL/GenBank/DDBJ databases">
        <title>Genome sequence of Clostridium beijerinckii strain 59B.</title>
        <authorList>
            <person name="Little G.T."/>
            <person name="Minton N.P."/>
        </authorList>
    </citation>
    <scope>NUCLEOTIDE SEQUENCE [LARGE SCALE GENOMIC DNA]</scope>
    <source>
        <strain evidence="2">59B</strain>
    </source>
</reference>
<sequence length="128" mass="14434">MKFTLKSKDYTHQQILLDDKDISDRVVGAEINISAGCVPTVALELRPDNIEVDGDFDIFKDVPKLCCVGDYGNTEMVQSANNTDWILNLSKKIAQECYKNIDTNNNVVVHIDEETISKAIINNFKRKV</sequence>
<dbReference type="AlphaFoldDB" id="A0A0B5QKU9"/>
<dbReference type="KEGG" id="cbei:LF65_02275"/>
<gene>
    <name evidence="1" type="ORF">LF65_02275</name>
</gene>
<dbReference type="STRING" id="1520.LF65_02275"/>
<organism evidence="1 2">
    <name type="scientific">Clostridium beijerinckii</name>
    <name type="common">Clostridium MP</name>
    <dbReference type="NCBI Taxonomy" id="1520"/>
    <lineage>
        <taxon>Bacteria</taxon>
        <taxon>Bacillati</taxon>
        <taxon>Bacillota</taxon>
        <taxon>Clostridia</taxon>
        <taxon>Eubacteriales</taxon>
        <taxon>Clostridiaceae</taxon>
        <taxon>Clostridium</taxon>
    </lineage>
</organism>
<protein>
    <submittedName>
        <fullName evidence="1">Uncharacterized protein</fullName>
    </submittedName>
</protein>
<proteinExistence type="predicted"/>
<accession>A0A0B5QKU9</accession>